<name>A0AAC9LCG9_9PSEU</name>
<evidence type="ECO:0000313" key="1">
    <source>
        <dbReference type="EMBL" id="APU15042.1"/>
    </source>
</evidence>
<proteinExistence type="predicted"/>
<dbReference type="Proteomes" id="UP000185511">
    <property type="component" value="Chromosome"/>
</dbReference>
<gene>
    <name evidence="1" type="ORF">UA74_14930</name>
</gene>
<dbReference type="Gene3D" id="3.40.50.300">
    <property type="entry name" value="P-loop containing nucleotide triphosphate hydrolases"/>
    <property type="match status" value="1"/>
</dbReference>
<dbReference type="SUPFAM" id="SSF52540">
    <property type="entry name" value="P-loop containing nucleoside triphosphate hydrolases"/>
    <property type="match status" value="1"/>
</dbReference>
<dbReference type="EMBL" id="CP016076">
    <property type="protein sequence ID" value="APU15042.1"/>
    <property type="molecule type" value="Genomic_DNA"/>
</dbReference>
<keyword evidence="2" id="KW-1185">Reference proteome</keyword>
<dbReference type="KEGG" id="acad:UA74_14930"/>
<dbReference type="AlphaFoldDB" id="A0AAC9LCG9"/>
<dbReference type="RefSeq" id="WP_075740861.1">
    <property type="nucleotide sequence ID" value="NZ_CP016076.1"/>
</dbReference>
<keyword evidence="1" id="KW-0418">Kinase</keyword>
<sequence length="197" mass="21411">MTVDPTPPSPLEQGTPAVVLITGVQAAGKSTVAQLLAERLPRAVHLRGDLFRKMIVAGRREMTPDAEPAALEQLRLRHRLTASVADEYVRAGFAVVAQDIVIGEELPRLLAAVHSRPLFLVVLAPDVASIADREAGRGKTAYGPAWGVEELDRLFRAETPRLGLWLDTSRQTPEETVQEILTRAWTEAGVDPAPMQA</sequence>
<protein>
    <submittedName>
        <fullName evidence="1">Adenylylsulfate kinase-like kinase</fullName>
    </submittedName>
</protein>
<reference evidence="2" key="1">
    <citation type="submission" date="2016-06" db="EMBL/GenBank/DDBJ databases">
        <title>Complete genome sequence of Actinoalloteichus fjordicus DSM 46855 (=ADI127-17), type strain of the new species Actinoalloteichus fjordicus.</title>
        <authorList>
            <person name="Ruckert C."/>
            <person name="Nouioui I."/>
            <person name="Willmese J."/>
            <person name="van Wezel G."/>
            <person name="Klenk H.-P."/>
            <person name="Kalinowski J."/>
            <person name="Zotchev S.B."/>
        </authorList>
    </citation>
    <scope>NUCLEOTIDE SEQUENCE [LARGE SCALE GENOMIC DNA]</scope>
    <source>
        <strain evidence="2">ADI127-7</strain>
    </source>
</reference>
<evidence type="ECO:0000313" key="2">
    <source>
        <dbReference type="Proteomes" id="UP000185511"/>
    </source>
</evidence>
<keyword evidence="1" id="KW-0808">Transferase</keyword>
<dbReference type="Pfam" id="PF13671">
    <property type="entry name" value="AAA_33"/>
    <property type="match status" value="1"/>
</dbReference>
<dbReference type="InterPro" id="IPR027417">
    <property type="entry name" value="P-loop_NTPase"/>
</dbReference>
<accession>A0AAC9LCG9</accession>
<organism evidence="1 2">
    <name type="scientific">Actinoalloteichus fjordicus</name>
    <dbReference type="NCBI Taxonomy" id="1612552"/>
    <lineage>
        <taxon>Bacteria</taxon>
        <taxon>Bacillati</taxon>
        <taxon>Actinomycetota</taxon>
        <taxon>Actinomycetes</taxon>
        <taxon>Pseudonocardiales</taxon>
        <taxon>Pseudonocardiaceae</taxon>
        <taxon>Actinoalloteichus</taxon>
    </lineage>
</organism>
<dbReference type="GO" id="GO:0016301">
    <property type="term" value="F:kinase activity"/>
    <property type="evidence" value="ECO:0007669"/>
    <property type="project" value="UniProtKB-KW"/>
</dbReference>